<evidence type="ECO:0000313" key="2">
    <source>
        <dbReference type="EMBL" id="MBD8891841.1"/>
    </source>
</evidence>
<protein>
    <submittedName>
        <fullName evidence="2">Uncharacterized protein</fullName>
    </submittedName>
</protein>
<feature type="compositionally biased region" description="Basic and acidic residues" evidence="1">
    <location>
        <begin position="57"/>
        <end position="72"/>
    </location>
</feature>
<evidence type="ECO:0000256" key="1">
    <source>
        <dbReference type="SAM" id="MobiDB-lite"/>
    </source>
</evidence>
<gene>
    <name evidence="2" type="ORF">IG616_09790</name>
</gene>
<reference evidence="3" key="1">
    <citation type="submission" date="2020-09" db="EMBL/GenBank/DDBJ databases">
        <title>The genome sequence of strain Labrenzia suaedae 4C16A.</title>
        <authorList>
            <person name="Liu Y."/>
        </authorList>
    </citation>
    <scope>NUCLEOTIDE SEQUENCE [LARGE SCALE GENOMIC DNA]</scope>
    <source>
        <strain evidence="3">4C16A</strain>
    </source>
</reference>
<keyword evidence="3" id="KW-1185">Reference proteome</keyword>
<dbReference type="RefSeq" id="WP_192147978.1">
    <property type="nucleotide sequence ID" value="NZ_JACYXI010000005.1"/>
</dbReference>
<reference evidence="2 3" key="2">
    <citation type="journal article" date="2021" name="Int. J. Syst. Evol. Microbiol.">
        <title>Roseibium litorale sp. nov., isolated from a tidal flat sediment and proposal for the reclassification of Labrenzia polysiphoniae as Roseibium polysiphoniae comb. nov.</title>
        <authorList>
            <person name="Liu Y."/>
            <person name="Pei T."/>
            <person name="Du J."/>
            <person name="Chao M."/>
            <person name="Deng M.R."/>
            <person name="Zhu H."/>
        </authorList>
    </citation>
    <scope>NUCLEOTIDE SEQUENCE [LARGE SCALE GENOMIC DNA]</scope>
    <source>
        <strain evidence="2 3">4C16A</strain>
    </source>
</reference>
<comment type="caution">
    <text evidence="2">The sequence shown here is derived from an EMBL/GenBank/DDBJ whole genome shotgun (WGS) entry which is preliminary data.</text>
</comment>
<feature type="region of interest" description="Disordered" evidence="1">
    <location>
        <begin position="57"/>
        <end position="78"/>
    </location>
</feature>
<evidence type="ECO:0000313" key="3">
    <source>
        <dbReference type="Proteomes" id="UP000632063"/>
    </source>
</evidence>
<dbReference type="EMBL" id="JACYXI010000005">
    <property type="protein sequence ID" value="MBD8891841.1"/>
    <property type="molecule type" value="Genomic_DNA"/>
</dbReference>
<sequence>MNKVVIRQYPAEKLPADLRAGIPDGTMVKVTLETADADRDAQQGGLRELFASVPNDLRKSAEDIERESRMQRDSWSSN</sequence>
<proteinExistence type="predicted"/>
<organism evidence="2 3">
    <name type="scientific">Roseibium litorale</name>
    <dbReference type="NCBI Taxonomy" id="2803841"/>
    <lineage>
        <taxon>Bacteria</taxon>
        <taxon>Pseudomonadati</taxon>
        <taxon>Pseudomonadota</taxon>
        <taxon>Alphaproteobacteria</taxon>
        <taxon>Hyphomicrobiales</taxon>
        <taxon>Stappiaceae</taxon>
        <taxon>Roseibium</taxon>
    </lineage>
</organism>
<name>A0ABR9CLW7_9HYPH</name>
<accession>A0ABR9CLW7</accession>
<dbReference type="Proteomes" id="UP000632063">
    <property type="component" value="Unassembled WGS sequence"/>
</dbReference>